<comment type="caution">
    <text evidence="2">The sequence shown here is derived from an EMBL/GenBank/DDBJ whole genome shotgun (WGS) entry which is preliminary data.</text>
</comment>
<dbReference type="InterPro" id="IPR051531">
    <property type="entry name" value="N-acetyltransferase"/>
</dbReference>
<proteinExistence type="predicted"/>
<dbReference type="InterPro" id="IPR000182">
    <property type="entry name" value="GNAT_dom"/>
</dbReference>
<protein>
    <submittedName>
        <fullName evidence="2">GNAT family N-acetyltransferase</fullName>
    </submittedName>
</protein>
<dbReference type="PANTHER" id="PTHR43792">
    <property type="entry name" value="GNAT FAMILY, PUTATIVE (AFU_ORTHOLOGUE AFUA_3G00765)-RELATED-RELATED"/>
    <property type="match status" value="1"/>
</dbReference>
<evidence type="ECO:0000259" key="1">
    <source>
        <dbReference type="PROSITE" id="PS51186"/>
    </source>
</evidence>
<dbReference type="RefSeq" id="WP_275712673.1">
    <property type="nucleotide sequence ID" value="NZ_JAKLTN010000010.1"/>
</dbReference>
<dbReference type="InterPro" id="IPR016181">
    <property type="entry name" value="Acyl_CoA_acyltransferase"/>
</dbReference>
<evidence type="ECO:0000313" key="3">
    <source>
        <dbReference type="Proteomes" id="UP001165384"/>
    </source>
</evidence>
<dbReference type="EMBL" id="JAKLTN010000010">
    <property type="protein sequence ID" value="MCG2579207.1"/>
    <property type="molecule type" value="Genomic_DNA"/>
</dbReference>
<dbReference type="PANTHER" id="PTHR43792:SF1">
    <property type="entry name" value="N-ACETYLTRANSFERASE DOMAIN-CONTAINING PROTEIN"/>
    <property type="match status" value="1"/>
</dbReference>
<feature type="domain" description="N-acetyltransferase" evidence="1">
    <location>
        <begin position="16"/>
        <end position="173"/>
    </location>
</feature>
<dbReference type="Gene3D" id="3.40.630.30">
    <property type="match status" value="1"/>
</dbReference>
<accession>A0ABS9K7R3</accession>
<dbReference type="PROSITE" id="PS51186">
    <property type="entry name" value="GNAT"/>
    <property type="match status" value="1"/>
</dbReference>
<evidence type="ECO:0000313" key="2">
    <source>
        <dbReference type="EMBL" id="MCG2579207.1"/>
    </source>
</evidence>
<name>A0ABS9K7R3_9RHOO</name>
<dbReference type="CDD" id="cd04301">
    <property type="entry name" value="NAT_SF"/>
    <property type="match status" value="1"/>
</dbReference>
<dbReference type="SUPFAM" id="SSF55729">
    <property type="entry name" value="Acyl-CoA N-acyltransferases (Nat)"/>
    <property type="match status" value="1"/>
</dbReference>
<dbReference type="Pfam" id="PF13302">
    <property type="entry name" value="Acetyltransf_3"/>
    <property type="match status" value="1"/>
</dbReference>
<sequence>MAPAFLIPERLETARLLLRPFREEDWRAMHRHYSDPACTRYTLGRSLSEGESWRLTATLAGHWLLRGYGPYALEEKASGQLVGTSGLWFPVDFPEREIKWAVLPEYQGKGFASEAARAVLAMALERFAECPPISFIHKENAASIGVARAIGAVLEDEVDFRNARFVIYRHTDRIVPNEKSRRGVDSLT</sequence>
<organism evidence="2 3">
    <name type="scientific">Dechloromonas hankyongensis</name>
    <dbReference type="NCBI Taxonomy" id="2908002"/>
    <lineage>
        <taxon>Bacteria</taxon>
        <taxon>Pseudomonadati</taxon>
        <taxon>Pseudomonadota</taxon>
        <taxon>Betaproteobacteria</taxon>
        <taxon>Rhodocyclales</taxon>
        <taxon>Azonexaceae</taxon>
        <taxon>Dechloromonas</taxon>
    </lineage>
</organism>
<reference evidence="2" key="1">
    <citation type="submission" date="2022-01" db="EMBL/GenBank/DDBJ databases">
        <authorList>
            <person name="Jo J.-H."/>
            <person name="Im W.-T."/>
        </authorList>
    </citation>
    <scope>NUCLEOTIDE SEQUENCE</scope>
    <source>
        <strain evidence="2">XY25</strain>
    </source>
</reference>
<keyword evidence="3" id="KW-1185">Reference proteome</keyword>
<dbReference type="Proteomes" id="UP001165384">
    <property type="component" value="Unassembled WGS sequence"/>
</dbReference>
<gene>
    <name evidence="2" type="ORF">LZ012_19630</name>
</gene>